<accession>A0ABW5VN06</accession>
<evidence type="ECO:0000313" key="2">
    <source>
        <dbReference type="EMBL" id="MFD2792589.1"/>
    </source>
</evidence>
<proteinExistence type="predicted"/>
<comment type="caution">
    <text evidence="2">The sequence shown here is derived from an EMBL/GenBank/DDBJ whole genome shotgun (WGS) entry which is preliminary data.</text>
</comment>
<reference evidence="3" key="1">
    <citation type="journal article" date="2019" name="Int. J. Syst. Evol. Microbiol.">
        <title>The Global Catalogue of Microorganisms (GCM) 10K type strain sequencing project: providing services to taxonomists for standard genome sequencing and annotation.</title>
        <authorList>
            <consortium name="The Broad Institute Genomics Platform"/>
            <consortium name="The Broad Institute Genome Sequencing Center for Infectious Disease"/>
            <person name="Wu L."/>
            <person name="Ma J."/>
        </authorList>
    </citation>
    <scope>NUCLEOTIDE SEQUENCE [LARGE SCALE GENOMIC DNA]</scope>
    <source>
        <strain evidence="3">CCM 7044</strain>
    </source>
</reference>
<organism evidence="2 3">
    <name type="scientific">Promicromonospora vindobonensis</name>
    <dbReference type="NCBI Taxonomy" id="195748"/>
    <lineage>
        <taxon>Bacteria</taxon>
        <taxon>Bacillati</taxon>
        <taxon>Actinomycetota</taxon>
        <taxon>Actinomycetes</taxon>
        <taxon>Micrococcales</taxon>
        <taxon>Promicromonosporaceae</taxon>
        <taxon>Promicromonospora</taxon>
    </lineage>
</organism>
<keyword evidence="3" id="KW-1185">Reference proteome</keyword>
<sequence length="381" mass="39921">MWSVPDGYGDVVRASNGLVVLVDVLKGGQVLHAGLPVVGGAITVNAQAATRRSISLTVPPFIPTGRYTQVPALPERSTDILGHYGQELRVTHALVAPDGPQLRVPVGRFRIDDADGSDLGRTAVTVTGVSREAYVVDDQFTSPRTVSGPSATAIIRSLITETLPQASVSVQASRDGRVLPRTEDSDRWGLIESLASSIGAVVYADPTGRFVIADAPTVSTPPVWTFAAAAGHSLLDARRTSSRANVYNRVRVIGATVGNTTYSAMATDTAASSPTRYGDPDAGLYGKSVTVLSFPELEDFGSCRTVADAELGKRTGAASALDLSAIPHAGLEALDVVDVQTVNPTSGAAVVRRHIVDSFTLPLTPAGAFPVRTRQLREVTS</sequence>
<dbReference type="InterPro" id="IPR032490">
    <property type="entry name" value="DUF5047"/>
</dbReference>
<dbReference type="Proteomes" id="UP001597479">
    <property type="component" value="Unassembled WGS sequence"/>
</dbReference>
<feature type="domain" description="DUF5047" evidence="1">
    <location>
        <begin position="40"/>
        <end position="168"/>
    </location>
</feature>
<protein>
    <submittedName>
        <fullName evidence="2">DUF5047 domain-containing protein</fullName>
    </submittedName>
</protein>
<evidence type="ECO:0000313" key="3">
    <source>
        <dbReference type="Proteomes" id="UP001597479"/>
    </source>
</evidence>
<dbReference type="Pfam" id="PF16466">
    <property type="entry name" value="DUF5047"/>
    <property type="match status" value="1"/>
</dbReference>
<name>A0ABW5VN06_9MICO</name>
<gene>
    <name evidence="2" type="ORF">ACFS27_03410</name>
</gene>
<dbReference type="EMBL" id="JBHUOG010000001">
    <property type="protein sequence ID" value="MFD2792589.1"/>
    <property type="molecule type" value="Genomic_DNA"/>
</dbReference>
<dbReference type="RefSeq" id="WP_377180359.1">
    <property type="nucleotide sequence ID" value="NZ_JBHUOG010000001.1"/>
</dbReference>
<evidence type="ECO:0000259" key="1">
    <source>
        <dbReference type="Pfam" id="PF16466"/>
    </source>
</evidence>